<dbReference type="SUPFAM" id="SSF159283">
    <property type="entry name" value="Guanosine diphospho-D-mannose pyrophosphorylase/mannose-6-phosphate isomerase linker domain"/>
    <property type="match status" value="1"/>
</dbReference>
<dbReference type="InterPro" id="IPR051161">
    <property type="entry name" value="Mannose-6P_isomerase_type2"/>
</dbReference>
<dbReference type="Proteomes" id="UP001501480">
    <property type="component" value="Unassembled WGS sequence"/>
</dbReference>
<keyword evidence="3" id="KW-0808">Transferase</keyword>
<name>A0ABP5HQ74_9ACTN</name>
<dbReference type="InterPro" id="IPR049577">
    <property type="entry name" value="GMPP_N"/>
</dbReference>
<sequence length="354" mass="37538">MDLDDLHVVIPAGGAGTRLWPLSRASHPKFLLDLTGSGRTLLQQTWDRLAALVPGERVHVVTGPAHAAAVADQLPQLRHLHVEPSPRDSMPAIGLATAVVAEQHPDAVVASFAADHVIADERAFGASVRQAVGAARTGKVVTIGITPRSASTAFGYVQAGEGLGVPEAPDARSVLRFVEKPDEVTAREYVEDGSFSWNAGMFVTRADVLLDHLALLQPSLHDGLRRIAAAPADEREQVLRETWPTLTRIAIDHAVAEPVSLQGGIAVVPGTFDWDDVGDFAALAGLREPDDDSVWIDADGFAVSTEGTAITVVGLRDVVVVHTADAVLVTSIEDAQDVKKAPAAWVERGRPDLL</sequence>
<dbReference type="EMBL" id="BAAAPY010000012">
    <property type="protein sequence ID" value="GAA2084177.1"/>
    <property type="molecule type" value="Genomic_DNA"/>
</dbReference>
<feature type="domain" description="MannoseP isomerase/GMP-like beta-helix" evidence="2">
    <location>
        <begin position="293"/>
        <end position="340"/>
    </location>
</feature>
<evidence type="ECO:0000259" key="1">
    <source>
        <dbReference type="Pfam" id="PF00483"/>
    </source>
</evidence>
<dbReference type="InterPro" id="IPR054566">
    <property type="entry name" value="ManC/GMP-like_b-helix"/>
</dbReference>
<proteinExistence type="predicted"/>
<feature type="domain" description="Nucleotidyl transferase" evidence="1">
    <location>
        <begin position="9"/>
        <end position="284"/>
    </location>
</feature>
<evidence type="ECO:0000313" key="3">
    <source>
        <dbReference type="EMBL" id="GAA2084177.1"/>
    </source>
</evidence>
<evidence type="ECO:0000259" key="2">
    <source>
        <dbReference type="Pfam" id="PF22640"/>
    </source>
</evidence>
<keyword evidence="4" id="KW-1185">Reference proteome</keyword>
<dbReference type="InterPro" id="IPR029044">
    <property type="entry name" value="Nucleotide-diphossugar_trans"/>
</dbReference>
<dbReference type="Gene3D" id="3.90.550.10">
    <property type="entry name" value="Spore Coat Polysaccharide Biosynthesis Protein SpsA, Chain A"/>
    <property type="match status" value="1"/>
</dbReference>
<accession>A0ABP5HQ74</accession>
<reference evidence="4" key="1">
    <citation type="journal article" date="2019" name="Int. J. Syst. Evol. Microbiol.">
        <title>The Global Catalogue of Microorganisms (GCM) 10K type strain sequencing project: providing services to taxonomists for standard genome sequencing and annotation.</title>
        <authorList>
            <consortium name="The Broad Institute Genomics Platform"/>
            <consortium name="The Broad Institute Genome Sequencing Center for Infectious Disease"/>
            <person name="Wu L."/>
            <person name="Ma J."/>
        </authorList>
    </citation>
    <scope>NUCLEOTIDE SEQUENCE [LARGE SCALE GENOMIC DNA]</scope>
    <source>
        <strain evidence="4">JCM 15749</strain>
    </source>
</reference>
<evidence type="ECO:0000313" key="4">
    <source>
        <dbReference type="Proteomes" id="UP001501480"/>
    </source>
</evidence>
<protein>
    <submittedName>
        <fullName evidence="3">Mannose-1-phosphate guanylyltransferase</fullName>
    </submittedName>
</protein>
<dbReference type="InterPro" id="IPR005835">
    <property type="entry name" value="NTP_transferase_dom"/>
</dbReference>
<comment type="caution">
    <text evidence="3">The sequence shown here is derived from an EMBL/GenBank/DDBJ whole genome shotgun (WGS) entry which is preliminary data.</text>
</comment>
<dbReference type="PANTHER" id="PTHR46390">
    <property type="entry name" value="MANNOSE-1-PHOSPHATE GUANYLYLTRANSFERASE"/>
    <property type="match status" value="1"/>
</dbReference>
<dbReference type="GO" id="GO:0016779">
    <property type="term" value="F:nucleotidyltransferase activity"/>
    <property type="evidence" value="ECO:0007669"/>
    <property type="project" value="UniProtKB-KW"/>
</dbReference>
<dbReference type="SUPFAM" id="SSF53448">
    <property type="entry name" value="Nucleotide-diphospho-sugar transferases"/>
    <property type="match status" value="1"/>
</dbReference>
<dbReference type="Pfam" id="PF00483">
    <property type="entry name" value="NTP_transferase"/>
    <property type="match status" value="1"/>
</dbReference>
<dbReference type="PANTHER" id="PTHR46390:SF1">
    <property type="entry name" value="MANNOSE-1-PHOSPHATE GUANYLYLTRANSFERASE"/>
    <property type="match status" value="1"/>
</dbReference>
<keyword evidence="3" id="KW-0548">Nucleotidyltransferase</keyword>
<dbReference type="Pfam" id="PF22640">
    <property type="entry name" value="ManC_GMP_beta-helix"/>
    <property type="match status" value="1"/>
</dbReference>
<organism evidence="3 4">
    <name type="scientific">Aeromicrobium halocynthiae</name>
    <dbReference type="NCBI Taxonomy" id="560557"/>
    <lineage>
        <taxon>Bacteria</taxon>
        <taxon>Bacillati</taxon>
        <taxon>Actinomycetota</taxon>
        <taxon>Actinomycetes</taxon>
        <taxon>Propionibacteriales</taxon>
        <taxon>Nocardioidaceae</taxon>
        <taxon>Aeromicrobium</taxon>
    </lineage>
</organism>
<gene>
    <name evidence="3" type="ORF">GCM10009821_26880</name>
</gene>
<dbReference type="RefSeq" id="WP_344329690.1">
    <property type="nucleotide sequence ID" value="NZ_BAAAPY010000012.1"/>
</dbReference>
<dbReference type="CDD" id="cd02509">
    <property type="entry name" value="GDP-M1P_Guanylyltransferase"/>
    <property type="match status" value="1"/>
</dbReference>